<organism evidence="3 4">
    <name type="scientific">Aureibacillus halotolerans</name>
    <dbReference type="NCBI Taxonomy" id="1508390"/>
    <lineage>
        <taxon>Bacteria</taxon>
        <taxon>Bacillati</taxon>
        <taxon>Bacillota</taxon>
        <taxon>Bacilli</taxon>
        <taxon>Bacillales</taxon>
        <taxon>Bacillaceae</taxon>
        <taxon>Aureibacillus</taxon>
    </lineage>
</organism>
<comment type="caution">
    <text evidence="3">The sequence shown here is derived from an EMBL/GenBank/DDBJ whole genome shotgun (WGS) entry which is preliminary data.</text>
</comment>
<dbReference type="EMBL" id="SNYJ01000009">
    <property type="protein sequence ID" value="TDQ38701.1"/>
    <property type="molecule type" value="Genomic_DNA"/>
</dbReference>
<keyword evidence="2" id="KW-1133">Transmembrane helix</keyword>
<protein>
    <submittedName>
        <fullName evidence="3">DNA-directed RNA polymerase subunit beta</fullName>
    </submittedName>
</protein>
<accession>A0A4R6TYN2</accession>
<dbReference type="AlphaFoldDB" id="A0A4R6TYN2"/>
<evidence type="ECO:0000256" key="1">
    <source>
        <dbReference type="SAM" id="MobiDB-lite"/>
    </source>
</evidence>
<keyword evidence="3" id="KW-0240">DNA-directed RNA polymerase</keyword>
<dbReference type="GO" id="GO:0000428">
    <property type="term" value="C:DNA-directed RNA polymerase complex"/>
    <property type="evidence" value="ECO:0007669"/>
    <property type="project" value="UniProtKB-KW"/>
</dbReference>
<evidence type="ECO:0000313" key="4">
    <source>
        <dbReference type="Proteomes" id="UP000295632"/>
    </source>
</evidence>
<feature type="transmembrane region" description="Helical" evidence="2">
    <location>
        <begin position="49"/>
        <end position="75"/>
    </location>
</feature>
<feature type="region of interest" description="Disordered" evidence="1">
    <location>
        <begin position="1"/>
        <end position="40"/>
    </location>
</feature>
<proteinExistence type="predicted"/>
<gene>
    <name evidence="3" type="ORF">EV213_10970</name>
</gene>
<keyword evidence="2" id="KW-0472">Membrane</keyword>
<evidence type="ECO:0000256" key="2">
    <source>
        <dbReference type="SAM" id="Phobius"/>
    </source>
</evidence>
<dbReference type="InterPro" id="IPR024596">
    <property type="entry name" value="RNApol_su_b/EpuA"/>
</dbReference>
<evidence type="ECO:0000313" key="3">
    <source>
        <dbReference type="EMBL" id="TDQ38701.1"/>
    </source>
</evidence>
<sequence length="103" mass="11238">MTSSMGDSGSNQPKTRQEHKAQVEQKTSAAAKPSKERRKKRGRIRMFPIWLRLLLLIVSTGIALILGAMVGYGIVGDGQPLDVLDPSTWQHIVDIVVKGTPSS</sequence>
<feature type="compositionally biased region" description="Polar residues" evidence="1">
    <location>
        <begin position="1"/>
        <end position="14"/>
    </location>
</feature>
<dbReference type="Pfam" id="PF11772">
    <property type="entry name" value="EpuA"/>
    <property type="match status" value="1"/>
</dbReference>
<dbReference type="RefSeq" id="WP_243740077.1">
    <property type="nucleotide sequence ID" value="NZ_SNYJ01000009.1"/>
</dbReference>
<keyword evidence="3" id="KW-0804">Transcription</keyword>
<name>A0A4R6TYN2_9BACI</name>
<dbReference type="Proteomes" id="UP000295632">
    <property type="component" value="Unassembled WGS sequence"/>
</dbReference>
<keyword evidence="2" id="KW-0812">Transmembrane</keyword>
<reference evidence="3 4" key="1">
    <citation type="submission" date="2019-03" db="EMBL/GenBank/DDBJ databases">
        <title>Genomic Encyclopedia of Type Strains, Phase IV (KMG-IV): sequencing the most valuable type-strain genomes for metagenomic binning, comparative biology and taxonomic classification.</title>
        <authorList>
            <person name="Goeker M."/>
        </authorList>
    </citation>
    <scope>NUCLEOTIDE SEQUENCE [LARGE SCALE GENOMIC DNA]</scope>
    <source>
        <strain evidence="3 4">DSM 28697</strain>
    </source>
</reference>
<keyword evidence="4" id="KW-1185">Reference proteome</keyword>